<evidence type="ECO:0000313" key="2">
    <source>
        <dbReference type="EMBL" id="SKA93323.1"/>
    </source>
</evidence>
<evidence type="ECO:0000313" key="3">
    <source>
        <dbReference type="Proteomes" id="UP000189735"/>
    </source>
</evidence>
<dbReference type="RefSeq" id="WP_078714041.1">
    <property type="nucleotide sequence ID" value="NZ_FUYG01000004.1"/>
</dbReference>
<name>A0A1T4XV96_9MICO</name>
<dbReference type="NCBIfam" id="TIGR04088">
    <property type="entry name" value="cognate_SipW"/>
    <property type="match status" value="1"/>
</dbReference>
<dbReference type="EMBL" id="FUYG01000004">
    <property type="protein sequence ID" value="SKA93323.1"/>
    <property type="molecule type" value="Genomic_DNA"/>
</dbReference>
<accession>A0A1T4XV96</accession>
<sequence>MMRHAREPRAEDRPHRFARVRAILAGGLVLGVGGSLTMAAWTDSEFGQATFTASSFNTESSINTGSTWADSTAVAPLVFAFSAAAMSPTTVKYAPFWVRTKTVSLDGTLSLQTATSNNTAFAAALKYRVVRYSTGTCDSSQFSAGAVYIVGAAGLPAAGGAALTSTPTVSTGVAANQSAVTQLCFEVSMNADAPNTLQGGSITATWEVKATSSS</sequence>
<dbReference type="AlphaFoldDB" id="A0A1T4XV96"/>
<reference evidence="3" key="1">
    <citation type="submission" date="2017-02" db="EMBL/GenBank/DDBJ databases">
        <authorList>
            <person name="Varghese N."/>
            <person name="Submissions S."/>
        </authorList>
    </citation>
    <scope>NUCLEOTIDE SEQUENCE [LARGE SCALE GENOMIC DNA]</scope>
    <source>
        <strain evidence="3">VKM Ac-2052</strain>
    </source>
</reference>
<proteinExistence type="predicted"/>
<evidence type="ECO:0000256" key="1">
    <source>
        <dbReference type="SAM" id="Phobius"/>
    </source>
</evidence>
<dbReference type="InterPro" id="IPR023833">
    <property type="entry name" value="Signal_pept_SipW-depend-type"/>
</dbReference>
<dbReference type="Proteomes" id="UP000189735">
    <property type="component" value="Unassembled WGS sequence"/>
</dbReference>
<organism evidence="2 3">
    <name type="scientific">Agreia bicolorata</name>
    <dbReference type="NCBI Taxonomy" id="110935"/>
    <lineage>
        <taxon>Bacteria</taxon>
        <taxon>Bacillati</taxon>
        <taxon>Actinomycetota</taxon>
        <taxon>Actinomycetes</taxon>
        <taxon>Micrococcales</taxon>
        <taxon>Microbacteriaceae</taxon>
        <taxon>Agreia</taxon>
    </lineage>
</organism>
<keyword evidence="1" id="KW-0812">Transmembrane</keyword>
<protein>
    <submittedName>
        <fullName evidence="2">SipW-cognate class signal peptide</fullName>
    </submittedName>
</protein>
<gene>
    <name evidence="2" type="ORF">SAMN06295879_1667</name>
</gene>
<keyword evidence="1" id="KW-1133">Transmembrane helix</keyword>
<feature type="transmembrane region" description="Helical" evidence="1">
    <location>
        <begin position="20"/>
        <end position="41"/>
    </location>
</feature>
<keyword evidence="1" id="KW-0472">Membrane</keyword>